<dbReference type="STRING" id="1045773.SAMN05216555_104128"/>
<name>A0A1G8N357_9MICC</name>
<proteinExistence type="predicted"/>
<evidence type="ECO:0000313" key="2">
    <source>
        <dbReference type="Proteomes" id="UP000182130"/>
    </source>
</evidence>
<dbReference type="AlphaFoldDB" id="A0A1G8N357"/>
<dbReference type="GO" id="GO:0003677">
    <property type="term" value="F:DNA binding"/>
    <property type="evidence" value="ECO:0007669"/>
    <property type="project" value="UniProtKB-KW"/>
</dbReference>
<accession>A0A1G8N357</accession>
<dbReference type="InterPro" id="IPR009351">
    <property type="entry name" value="AlkZ-like"/>
</dbReference>
<dbReference type="RefSeq" id="WP_074587871.1">
    <property type="nucleotide sequence ID" value="NZ_FNEI01000004.1"/>
</dbReference>
<protein>
    <submittedName>
        <fullName evidence="1">Winged helix DNA-binding domain-containing protein</fullName>
    </submittedName>
</protein>
<reference evidence="2" key="1">
    <citation type="submission" date="2016-10" db="EMBL/GenBank/DDBJ databases">
        <authorList>
            <person name="Varghese N."/>
            <person name="Submissions S."/>
        </authorList>
    </citation>
    <scope>NUCLEOTIDE SEQUENCE [LARGE SCALE GENOMIC DNA]</scope>
    <source>
        <strain evidence="2">CGMCC 1.10783</strain>
    </source>
</reference>
<dbReference type="OrthoDB" id="9148135at2"/>
<dbReference type="EMBL" id="FNEI01000004">
    <property type="protein sequence ID" value="SDI74536.1"/>
    <property type="molecule type" value="Genomic_DNA"/>
</dbReference>
<keyword evidence="2" id="KW-1185">Reference proteome</keyword>
<gene>
    <name evidence="1" type="ORF">SAMN05216555_104128</name>
</gene>
<dbReference type="Proteomes" id="UP000182130">
    <property type="component" value="Unassembled WGS sequence"/>
</dbReference>
<organism evidence="1 2">
    <name type="scientific">Arthrobacter cupressi</name>
    <dbReference type="NCBI Taxonomy" id="1045773"/>
    <lineage>
        <taxon>Bacteria</taxon>
        <taxon>Bacillati</taxon>
        <taxon>Actinomycetota</taxon>
        <taxon>Actinomycetes</taxon>
        <taxon>Micrococcales</taxon>
        <taxon>Micrococcaceae</taxon>
        <taxon>Arthrobacter</taxon>
    </lineage>
</organism>
<dbReference type="PANTHER" id="PTHR38479:SF2">
    <property type="entry name" value="WINGED HELIX DNA-BINDING DOMAIN-CONTAINING PROTEIN"/>
    <property type="match status" value="1"/>
</dbReference>
<sequence length="378" mass="40839">MGSATSRITAKVMGRLRLASQGLLGGPPGESGAFDSVEACVRHMTAMQAQDLASALWAVGQRVPGSKASDVRAALDSGVVVRSWPFRGTLHLVPAKDLRWMLEITSARMVRTMAGRHRELSITAEDVAHCRDIAGELLAEQTGATREQLFEAFEENGQITKAQRGVHLLGTLCLDAWLVQGPMAGTEGKAAGQQLFMPFEEWIPKPRKLGREEGVAELLHRYLRSHGPATLDDFSWWTQIPKTEVKAALGRIKDRVVELEFEETSYWLSPEAAALLDDGVPGSRTLLALPGFDEFLLGYKDRSLVLAPEHAQRVVPGGNGVFKRMIVAGGSVTGTWARSGTGRTAAVVAEPFDPGGLPPAAARSFEVQAAKYLKFMAG</sequence>
<keyword evidence="1" id="KW-0238">DNA-binding</keyword>
<dbReference type="Pfam" id="PF06224">
    <property type="entry name" value="AlkZ-like"/>
    <property type="match status" value="1"/>
</dbReference>
<evidence type="ECO:0000313" key="1">
    <source>
        <dbReference type="EMBL" id="SDI74536.1"/>
    </source>
</evidence>
<dbReference type="PANTHER" id="PTHR38479">
    <property type="entry name" value="LMO0824 PROTEIN"/>
    <property type="match status" value="1"/>
</dbReference>